<dbReference type="InterPro" id="IPR015943">
    <property type="entry name" value="WD40/YVTN_repeat-like_dom_sf"/>
</dbReference>
<accession>A0A060LYV0</accession>
<dbReference type="OrthoDB" id="120019at2"/>
<dbReference type="InterPro" id="IPR051200">
    <property type="entry name" value="Host-pathogen_enzymatic-act"/>
</dbReference>
<dbReference type="PANTHER" id="PTHR47197">
    <property type="entry name" value="PROTEIN NIRF"/>
    <property type="match status" value="1"/>
</dbReference>
<dbReference type="STRING" id="1246626.BleG1_3879"/>
<dbReference type="RefSeq" id="WP_038484463.1">
    <property type="nucleotide sequence ID" value="NZ_CP003923.1"/>
</dbReference>
<dbReference type="PANTHER" id="PTHR47197:SF3">
    <property type="entry name" value="DIHYDRO-HEME D1 DEHYDROGENASE"/>
    <property type="match status" value="1"/>
</dbReference>
<keyword evidence="2" id="KW-1185">Reference proteome</keyword>
<dbReference type="eggNOG" id="COG3391">
    <property type="taxonomic scope" value="Bacteria"/>
</dbReference>
<dbReference type="HOGENOM" id="CLU_071234_0_0_9"/>
<evidence type="ECO:0000313" key="1">
    <source>
        <dbReference type="EMBL" id="AIC96426.1"/>
    </source>
</evidence>
<organism evidence="1 2">
    <name type="scientific">Shouchella lehensis G1</name>
    <dbReference type="NCBI Taxonomy" id="1246626"/>
    <lineage>
        <taxon>Bacteria</taxon>
        <taxon>Bacillati</taxon>
        <taxon>Bacillota</taxon>
        <taxon>Bacilli</taxon>
        <taxon>Bacillales</taxon>
        <taxon>Bacillaceae</taxon>
        <taxon>Shouchella</taxon>
    </lineage>
</organism>
<dbReference type="InterPro" id="IPR011048">
    <property type="entry name" value="Haem_d1_sf"/>
</dbReference>
<dbReference type="EMBL" id="CP003923">
    <property type="protein sequence ID" value="AIC96426.1"/>
    <property type="molecule type" value="Genomic_DNA"/>
</dbReference>
<gene>
    <name evidence="1" type="ORF">BleG1_3879</name>
</gene>
<dbReference type="PATRIC" id="fig|1246626.3.peg.3876"/>
<proteinExistence type="predicted"/>
<dbReference type="SUPFAM" id="SSF51004">
    <property type="entry name" value="C-terminal (heme d1) domain of cytochrome cd1-nitrite reductase"/>
    <property type="match status" value="1"/>
</dbReference>
<name>A0A060LYV0_9BACI</name>
<evidence type="ECO:0000313" key="2">
    <source>
        <dbReference type="Proteomes" id="UP000027142"/>
    </source>
</evidence>
<dbReference type="PROSITE" id="PS51257">
    <property type="entry name" value="PROKAR_LIPOPROTEIN"/>
    <property type="match status" value="1"/>
</dbReference>
<dbReference type="Proteomes" id="UP000027142">
    <property type="component" value="Chromosome"/>
</dbReference>
<sequence>MLRFMTIAAIMMTFLSACQSEQLDIPQKSGSYYMVSHVKEPTLAFVNKENLEVEKMAALPTVWEQLIGINDTEFVFLSNESRMLSNFSLETGKVSPIVEFDEAVSDVLYDAETNSLVIAYATINKVEWRTLEGEAIEDRDLACSATELMIEGNTLFALCADDNLIVTVDRESLDMRESFSVLDRASGMYVEDKNLWIGGHGPTGKLNHQIDRYHVQTGEKIGTIDIGLMPIAIDGDGRNGTIYAIAHGNDHLYKIDASSDEVVATSDVGHNPSYIHVDNEVIIVSNFDSHSLSFLSSETLEKRSEVEVGAGPYVIVSGEIK</sequence>
<evidence type="ECO:0008006" key="3">
    <source>
        <dbReference type="Google" id="ProtNLM"/>
    </source>
</evidence>
<dbReference type="KEGG" id="ble:BleG1_3879"/>
<dbReference type="Gene3D" id="2.130.10.10">
    <property type="entry name" value="YVTN repeat-like/Quinoprotein amine dehydrogenase"/>
    <property type="match status" value="1"/>
</dbReference>
<dbReference type="AlphaFoldDB" id="A0A060LYV0"/>
<reference evidence="1 2" key="1">
    <citation type="journal article" date="2014" name="Gene">
        <title>A comparative genomic analysis of the alkalitolerant soil bacterium Bacillus lehensis G1.</title>
        <authorList>
            <person name="Noor Y.M."/>
            <person name="Samsulrizal N.H."/>
            <person name="Jema'on N.A."/>
            <person name="Low K.O."/>
            <person name="Ramli A.N."/>
            <person name="Alias N.I."/>
            <person name="Damis S.I."/>
            <person name="Fuzi S.F."/>
            <person name="Isa M.N."/>
            <person name="Murad A.M."/>
            <person name="Raih M.F."/>
            <person name="Bakar F.D."/>
            <person name="Najimudin N."/>
            <person name="Mahadi N.M."/>
            <person name="Illias R.M."/>
        </authorList>
    </citation>
    <scope>NUCLEOTIDE SEQUENCE [LARGE SCALE GENOMIC DNA]</scope>
    <source>
        <strain evidence="1 2">G1</strain>
    </source>
</reference>
<protein>
    <recommendedName>
        <fullName evidence="3">Lipoprotein</fullName>
    </recommendedName>
</protein>